<dbReference type="RefSeq" id="XP_026179848.1">
    <property type="nucleotide sequence ID" value="XM_026324063.1"/>
</dbReference>
<dbReference type="RefSeq" id="XP_026179846.1">
    <property type="nucleotide sequence ID" value="XM_026324061.1"/>
</dbReference>
<evidence type="ECO:0000256" key="3">
    <source>
        <dbReference type="ARBA" id="ARBA00017145"/>
    </source>
</evidence>
<dbReference type="GO" id="GO:0005509">
    <property type="term" value="F:calcium ion binding"/>
    <property type="evidence" value="ECO:0007669"/>
    <property type="project" value="InterPro"/>
</dbReference>
<evidence type="ECO:0000256" key="7">
    <source>
        <dbReference type="ARBA" id="ARBA00022553"/>
    </source>
</evidence>
<dbReference type="RefSeq" id="XP_026179850.1">
    <property type="nucleotide sequence ID" value="XM_026324065.1"/>
</dbReference>
<evidence type="ECO:0000313" key="14">
    <source>
        <dbReference type="Ensembl" id="ENSMAMP00000041966.1"/>
    </source>
</evidence>
<reference evidence="14" key="1">
    <citation type="submission" date="2025-08" db="UniProtKB">
        <authorList>
            <consortium name="Ensembl"/>
        </authorList>
    </citation>
    <scope>IDENTIFICATION</scope>
</reference>
<evidence type="ECO:0000256" key="11">
    <source>
        <dbReference type="ARBA" id="ARBA00023188"/>
    </source>
</evidence>
<dbReference type="GO" id="GO:0031012">
    <property type="term" value="C:extracellular matrix"/>
    <property type="evidence" value="ECO:0007669"/>
    <property type="project" value="InterPro"/>
</dbReference>
<evidence type="ECO:0000256" key="12">
    <source>
        <dbReference type="SAM" id="SignalP"/>
    </source>
</evidence>
<dbReference type="GO" id="GO:0051216">
    <property type="term" value="P:cartilage development"/>
    <property type="evidence" value="ECO:0007669"/>
    <property type="project" value="UniProtKB-KW"/>
</dbReference>
<dbReference type="InterPro" id="IPR035972">
    <property type="entry name" value="GLA-like_dom_SF"/>
</dbReference>
<evidence type="ECO:0000313" key="15">
    <source>
        <dbReference type="Proteomes" id="UP000261640"/>
    </source>
</evidence>
<dbReference type="SUPFAM" id="SSF57630">
    <property type="entry name" value="GLA-domain"/>
    <property type="match status" value="1"/>
</dbReference>
<evidence type="ECO:0000256" key="10">
    <source>
        <dbReference type="ARBA" id="ARBA00023157"/>
    </source>
</evidence>
<evidence type="ECO:0000256" key="8">
    <source>
        <dbReference type="ARBA" id="ARBA00022782"/>
    </source>
</evidence>
<dbReference type="AlphaFoldDB" id="A0A7N8WW59"/>
<evidence type="ECO:0000256" key="5">
    <source>
        <dbReference type="ARBA" id="ARBA00022479"/>
    </source>
</evidence>
<dbReference type="PANTHER" id="PTHR10109:SF0">
    <property type="entry name" value="MATRIX GLA PROTEIN"/>
    <property type="match status" value="1"/>
</dbReference>
<dbReference type="InterPro" id="IPR058704">
    <property type="entry name" value="BGLAP-like_C"/>
</dbReference>
<reference evidence="14" key="2">
    <citation type="submission" date="2025-09" db="UniProtKB">
        <authorList>
            <consortium name="Ensembl"/>
        </authorList>
    </citation>
    <scope>IDENTIFICATION</scope>
</reference>
<evidence type="ECO:0000256" key="6">
    <source>
        <dbReference type="ARBA" id="ARBA00022525"/>
    </source>
</evidence>
<evidence type="ECO:0000256" key="4">
    <source>
        <dbReference type="ARBA" id="ARBA00022473"/>
    </source>
</evidence>
<keyword evidence="10" id="KW-1015">Disulfide bond</keyword>
<accession>A0A7N8WW59</accession>
<keyword evidence="11" id="KW-0891">Chondrogenesis</keyword>
<dbReference type="GeneTree" id="ENSGT00710000107036"/>
<sequence length="115" mass="13558">MRNLLQFLALCAAVALCVCYDSHESSESLEDFFVPPNRANTFFKPQRGNANTAPIGNNFYYNMRRVKTPAERRSEICEDYSPCRFYAHHHGHQQAYMRYFWSRNQPKKPAVTRLY</sequence>
<proteinExistence type="inferred from homology"/>
<dbReference type="OrthoDB" id="8958520at2759"/>
<dbReference type="GO" id="GO:0030154">
    <property type="term" value="P:cell differentiation"/>
    <property type="evidence" value="ECO:0007669"/>
    <property type="project" value="UniProtKB-KW"/>
</dbReference>
<organism evidence="14 15">
    <name type="scientific">Mastacembelus armatus</name>
    <name type="common">zig-zag eel</name>
    <dbReference type="NCBI Taxonomy" id="205130"/>
    <lineage>
        <taxon>Eukaryota</taxon>
        <taxon>Metazoa</taxon>
        <taxon>Chordata</taxon>
        <taxon>Craniata</taxon>
        <taxon>Vertebrata</taxon>
        <taxon>Euteleostomi</taxon>
        <taxon>Actinopterygii</taxon>
        <taxon>Neopterygii</taxon>
        <taxon>Teleostei</taxon>
        <taxon>Neoteleostei</taxon>
        <taxon>Acanthomorphata</taxon>
        <taxon>Anabantaria</taxon>
        <taxon>Synbranchiformes</taxon>
        <taxon>Mastacembelidae</taxon>
        <taxon>Mastacembelus</taxon>
    </lineage>
</organism>
<evidence type="ECO:0000256" key="1">
    <source>
        <dbReference type="ARBA" id="ARBA00004613"/>
    </source>
</evidence>
<dbReference type="RefSeq" id="XP_026179847.1">
    <property type="nucleotide sequence ID" value="XM_026324062.1"/>
</dbReference>
<keyword evidence="9" id="KW-0892">Osteogenesis</keyword>
<keyword evidence="12" id="KW-0732">Signal</keyword>
<dbReference type="GeneID" id="113140263"/>
<dbReference type="CTD" id="4256"/>
<keyword evidence="4" id="KW-0217">Developmental protein</keyword>
<feature type="signal peptide" evidence="12">
    <location>
        <begin position="1"/>
        <end position="19"/>
    </location>
</feature>
<dbReference type="GO" id="GO:0005576">
    <property type="term" value="C:extracellular region"/>
    <property type="evidence" value="ECO:0007669"/>
    <property type="project" value="UniProtKB-SubCell"/>
</dbReference>
<dbReference type="PROSITE" id="PS50998">
    <property type="entry name" value="GLA_2"/>
    <property type="match status" value="1"/>
</dbReference>
<protein>
    <recommendedName>
        <fullName evidence="3">Matrix Gla protein</fullName>
    </recommendedName>
</protein>
<dbReference type="PANTHER" id="PTHR10109">
    <property type="entry name" value="MATRIX GLA PROTEIN"/>
    <property type="match status" value="1"/>
</dbReference>
<keyword evidence="8" id="KW-0221">Differentiation</keyword>
<feature type="domain" description="Gla" evidence="13">
    <location>
        <begin position="55"/>
        <end position="101"/>
    </location>
</feature>
<keyword evidence="15" id="KW-1185">Reference proteome</keyword>
<evidence type="ECO:0000256" key="9">
    <source>
        <dbReference type="ARBA" id="ARBA00022855"/>
    </source>
</evidence>
<dbReference type="InterPro" id="IPR027118">
    <property type="entry name" value="MGP"/>
</dbReference>
<dbReference type="InterPro" id="IPR000294">
    <property type="entry name" value="GLA_domain"/>
</dbReference>
<dbReference type="RefSeq" id="XP_026179845.1">
    <property type="nucleotide sequence ID" value="XM_026324060.1"/>
</dbReference>
<dbReference type="RefSeq" id="XP_026179849.1">
    <property type="nucleotide sequence ID" value="XM_026324064.1"/>
</dbReference>
<comment type="similarity">
    <text evidence="2">Belongs to the osteocalcin/matrix Gla protein family.</text>
</comment>
<keyword evidence="5" id="KW-0301">Gamma-carboxyglutamic acid</keyword>
<feature type="chain" id="PRO_5030606494" description="Matrix Gla protein" evidence="12">
    <location>
        <begin position="20"/>
        <end position="115"/>
    </location>
</feature>
<name>A0A7N8WW59_9TELE</name>
<evidence type="ECO:0000256" key="2">
    <source>
        <dbReference type="ARBA" id="ARBA00008850"/>
    </source>
</evidence>
<evidence type="ECO:0000259" key="13">
    <source>
        <dbReference type="PROSITE" id="PS50998"/>
    </source>
</evidence>
<keyword evidence="7" id="KW-0597">Phosphoprotein</keyword>
<comment type="subcellular location">
    <subcellularLocation>
        <location evidence="1">Secreted</location>
    </subcellularLocation>
</comment>
<keyword evidence="6" id="KW-0964">Secreted</keyword>
<dbReference type="Ensembl" id="ENSMAMT00000068530.1">
    <property type="protein sequence ID" value="ENSMAMP00000041966.1"/>
    <property type="gene ID" value="ENSMAMG00000008946.2"/>
</dbReference>
<dbReference type="GO" id="GO:0001503">
    <property type="term" value="P:ossification"/>
    <property type="evidence" value="ECO:0007669"/>
    <property type="project" value="UniProtKB-KW"/>
</dbReference>
<dbReference type="Proteomes" id="UP000261640">
    <property type="component" value="Unplaced"/>
</dbReference>
<dbReference type="Pfam" id="PF25890">
    <property type="entry name" value="BGLAP_C"/>
    <property type="match status" value="1"/>
</dbReference>